<sequence>MARSVSLKRVQRLFVKEIESEARVLESYADADNSARRPRWNLAEKPQKVQEMHAYMVTNNAPRQGPNGKSASGMFGTQALIEKQKMRTYYGNMRDFKFKRLVRQARESGGTNPSEFLMRRLELRLDTMLYRTCMVWSMRQSQKLVKDGHVLVNGKRCTHSNRELRTGDVFAIHPSMIGTVAAIAIKVASRRMVMGLGQSWVRNSPLGMVSYLEVNREGLSAVLVREPRAEELGVLTRAAFFPYLRDANLNPQRAMAYYK</sequence>
<dbReference type="EMBL" id="VRMN01000003">
    <property type="protein sequence ID" value="KAA8495613.1"/>
    <property type="molecule type" value="Genomic_DNA"/>
</dbReference>
<evidence type="ECO:0000256" key="4">
    <source>
        <dbReference type="ARBA" id="ARBA00022980"/>
    </source>
</evidence>
<dbReference type="GO" id="GO:0015935">
    <property type="term" value="C:small ribosomal subunit"/>
    <property type="evidence" value="ECO:0007669"/>
    <property type="project" value="TreeGrafter"/>
</dbReference>
<dbReference type="PROSITE" id="PS50889">
    <property type="entry name" value="S4"/>
    <property type="match status" value="1"/>
</dbReference>
<evidence type="ECO:0000256" key="2">
    <source>
        <dbReference type="ARBA" id="ARBA00022730"/>
    </source>
</evidence>
<dbReference type="Proteomes" id="UP000324585">
    <property type="component" value="Unassembled WGS sequence"/>
</dbReference>
<evidence type="ECO:0000313" key="8">
    <source>
        <dbReference type="EMBL" id="KAA8495613.1"/>
    </source>
</evidence>
<dbReference type="InterPro" id="IPR022801">
    <property type="entry name" value="Ribosomal_uS4"/>
</dbReference>
<dbReference type="Gene3D" id="1.10.1050.10">
    <property type="entry name" value="Ribosomal Protein S4 Delta 41, Chain A, domain 1"/>
    <property type="match status" value="1"/>
</dbReference>
<dbReference type="PANTHER" id="PTHR11831">
    <property type="entry name" value="30S 40S RIBOSOMAL PROTEIN"/>
    <property type="match status" value="1"/>
</dbReference>
<comment type="similarity">
    <text evidence="1">Belongs to the universal ribosomal protein uS4 family.</text>
</comment>
<dbReference type="PROSITE" id="PS00632">
    <property type="entry name" value="RIBOSOMAL_S4"/>
    <property type="match status" value="1"/>
</dbReference>
<accession>A0A5J4YYB0</accession>
<protein>
    <submittedName>
        <fullName evidence="8">30S ribosomal protein S4</fullName>
    </submittedName>
</protein>
<keyword evidence="3 6" id="KW-0694">RNA-binding</keyword>
<dbReference type="Pfam" id="PF01479">
    <property type="entry name" value="S4"/>
    <property type="match status" value="1"/>
</dbReference>
<keyword evidence="9" id="KW-1185">Reference proteome</keyword>
<dbReference type="AlphaFoldDB" id="A0A5J4YYB0"/>
<reference evidence="9" key="1">
    <citation type="journal article" date="2019" name="Nat. Commun.">
        <title>Expansion of phycobilisome linker gene families in mesophilic red algae.</title>
        <authorList>
            <person name="Lee J."/>
            <person name="Kim D."/>
            <person name="Bhattacharya D."/>
            <person name="Yoon H.S."/>
        </authorList>
    </citation>
    <scope>NUCLEOTIDE SEQUENCE [LARGE SCALE GENOMIC DNA]</scope>
    <source>
        <strain evidence="9">CCMP 1328</strain>
    </source>
</reference>
<dbReference type="InterPro" id="IPR002942">
    <property type="entry name" value="S4_RNA-bd"/>
</dbReference>
<dbReference type="InterPro" id="IPR036986">
    <property type="entry name" value="S4_RNA-bd_sf"/>
</dbReference>
<evidence type="ECO:0000259" key="7">
    <source>
        <dbReference type="SMART" id="SM00363"/>
    </source>
</evidence>
<organism evidence="8 9">
    <name type="scientific">Porphyridium purpureum</name>
    <name type="common">Red alga</name>
    <name type="synonym">Porphyridium cruentum</name>
    <dbReference type="NCBI Taxonomy" id="35688"/>
    <lineage>
        <taxon>Eukaryota</taxon>
        <taxon>Rhodophyta</taxon>
        <taxon>Bangiophyceae</taxon>
        <taxon>Porphyridiales</taxon>
        <taxon>Porphyridiaceae</taxon>
        <taxon>Porphyridium</taxon>
    </lineage>
</organism>
<dbReference type="Gene3D" id="3.10.290.10">
    <property type="entry name" value="RNA-binding S4 domain"/>
    <property type="match status" value="1"/>
</dbReference>
<keyword evidence="5" id="KW-0687">Ribonucleoprotein</keyword>
<name>A0A5J4YYB0_PORPP</name>
<dbReference type="GO" id="GO:0003735">
    <property type="term" value="F:structural constituent of ribosome"/>
    <property type="evidence" value="ECO:0007669"/>
    <property type="project" value="TreeGrafter"/>
</dbReference>
<keyword evidence="2 6" id="KW-0699">rRNA-binding</keyword>
<dbReference type="OMA" id="QWINHAQ"/>
<dbReference type="InterPro" id="IPR018079">
    <property type="entry name" value="Ribosomal_uS4_CS"/>
</dbReference>
<proteinExistence type="inferred from homology"/>
<comment type="caution">
    <text evidence="8">The sequence shown here is derived from an EMBL/GenBank/DDBJ whole genome shotgun (WGS) entry which is preliminary data.</text>
</comment>
<keyword evidence="4 8" id="KW-0689">Ribosomal protein</keyword>
<dbReference type="OrthoDB" id="638at2759"/>
<dbReference type="CDD" id="cd00165">
    <property type="entry name" value="S4"/>
    <property type="match status" value="1"/>
</dbReference>
<dbReference type="GO" id="GO:0019843">
    <property type="term" value="F:rRNA binding"/>
    <property type="evidence" value="ECO:0007669"/>
    <property type="project" value="UniProtKB-KW"/>
</dbReference>
<evidence type="ECO:0000256" key="1">
    <source>
        <dbReference type="ARBA" id="ARBA00007465"/>
    </source>
</evidence>
<evidence type="ECO:0000256" key="3">
    <source>
        <dbReference type="ARBA" id="ARBA00022884"/>
    </source>
</evidence>
<dbReference type="SUPFAM" id="SSF55174">
    <property type="entry name" value="Alpha-L RNA-binding motif"/>
    <property type="match status" value="1"/>
</dbReference>
<evidence type="ECO:0000256" key="6">
    <source>
        <dbReference type="PROSITE-ProRule" id="PRU00182"/>
    </source>
</evidence>
<feature type="domain" description="RNA-binding S4" evidence="7">
    <location>
        <begin position="123"/>
        <end position="184"/>
    </location>
</feature>
<evidence type="ECO:0000313" key="9">
    <source>
        <dbReference type="Proteomes" id="UP000324585"/>
    </source>
</evidence>
<gene>
    <name evidence="8" type="ORF">FVE85_1768</name>
</gene>
<dbReference type="GO" id="GO:0042274">
    <property type="term" value="P:ribosomal small subunit biogenesis"/>
    <property type="evidence" value="ECO:0007669"/>
    <property type="project" value="TreeGrafter"/>
</dbReference>
<dbReference type="PANTHER" id="PTHR11831:SF4">
    <property type="entry name" value="SMALL RIBOSOMAL SUBUNIT PROTEIN US4M"/>
    <property type="match status" value="1"/>
</dbReference>
<evidence type="ECO:0000256" key="5">
    <source>
        <dbReference type="ARBA" id="ARBA00023274"/>
    </source>
</evidence>
<dbReference type="SMART" id="SM00363">
    <property type="entry name" value="S4"/>
    <property type="match status" value="1"/>
</dbReference>